<dbReference type="EMBL" id="CM000614">
    <property type="protein sequence ID" value="EEC47367.1"/>
    <property type="molecule type" value="Genomic_DNA"/>
</dbReference>
<name>B7G2U3_PHATC</name>
<evidence type="ECO:0000313" key="3">
    <source>
        <dbReference type="Proteomes" id="UP000000759"/>
    </source>
</evidence>
<dbReference type="AlphaFoldDB" id="B7G2U3"/>
<dbReference type="PaxDb" id="2850-Phatr47200"/>
<proteinExistence type="predicted"/>
<dbReference type="HOGENOM" id="CLU_2282917_0_0_1"/>
<protein>
    <submittedName>
        <fullName evidence="2">Uncharacterized protein</fullName>
    </submittedName>
</protein>
<evidence type="ECO:0000313" key="2">
    <source>
        <dbReference type="EMBL" id="EEC47367.1"/>
    </source>
</evidence>
<gene>
    <name evidence="2" type="ORF">PHATRDRAFT_47200</name>
</gene>
<dbReference type="GeneID" id="7202189"/>
<sequence>MVFKKLRKTMGRRKAGKDAPAAAEAVQKNDSIDEDFPQDETLAAAESREEAPVPVKEADNEPASETAEASEESDEQERATPDNLEQEAQEDTYIGCCGINCN</sequence>
<feature type="compositionally biased region" description="Basic residues" evidence="1">
    <location>
        <begin position="1"/>
        <end position="15"/>
    </location>
</feature>
<reference evidence="2 3" key="1">
    <citation type="journal article" date="2008" name="Nature">
        <title>The Phaeodactylum genome reveals the evolutionary history of diatom genomes.</title>
        <authorList>
            <person name="Bowler C."/>
            <person name="Allen A.E."/>
            <person name="Badger J.H."/>
            <person name="Grimwood J."/>
            <person name="Jabbari K."/>
            <person name="Kuo A."/>
            <person name="Maheswari U."/>
            <person name="Martens C."/>
            <person name="Maumus F."/>
            <person name="Otillar R.P."/>
            <person name="Rayko E."/>
            <person name="Salamov A."/>
            <person name="Vandepoele K."/>
            <person name="Beszteri B."/>
            <person name="Gruber A."/>
            <person name="Heijde M."/>
            <person name="Katinka M."/>
            <person name="Mock T."/>
            <person name="Valentin K."/>
            <person name="Verret F."/>
            <person name="Berges J.A."/>
            <person name="Brownlee C."/>
            <person name="Cadoret J.P."/>
            <person name="Chiovitti A."/>
            <person name="Choi C.J."/>
            <person name="Coesel S."/>
            <person name="De Martino A."/>
            <person name="Detter J.C."/>
            <person name="Durkin C."/>
            <person name="Falciatore A."/>
            <person name="Fournet J."/>
            <person name="Haruta M."/>
            <person name="Huysman M.J."/>
            <person name="Jenkins B.D."/>
            <person name="Jiroutova K."/>
            <person name="Jorgensen R.E."/>
            <person name="Joubert Y."/>
            <person name="Kaplan A."/>
            <person name="Kroger N."/>
            <person name="Kroth P.G."/>
            <person name="La Roche J."/>
            <person name="Lindquist E."/>
            <person name="Lommer M."/>
            <person name="Martin-Jezequel V."/>
            <person name="Lopez P.J."/>
            <person name="Lucas S."/>
            <person name="Mangogna M."/>
            <person name="McGinnis K."/>
            <person name="Medlin L.K."/>
            <person name="Montsant A."/>
            <person name="Oudot-Le Secq M.P."/>
            <person name="Napoli C."/>
            <person name="Obornik M."/>
            <person name="Parker M.S."/>
            <person name="Petit J.L."/>
            <person name="Porcel B.M."/>
            <person name="Poulsen N."/>
            <person name="Robison M."/>
            <person name="Rychlewski L."/>
            <person name="Rynearson T.A."/>
            <person name="Schmutz J."/>
            <person name="Shapiro H."/>
            <person name="Siaut M."/>
            <person name="Stanley M."/>
            <person name="Sussman M.R."/>
            <person name="Taylor A.R."/>
            <person name="Vardi A."/>
            <person name="von Dassow P."/>
            <person name="Vyverman W."/>
            <person name="Willis A."/>
            <person name="Wyrwicz L.S."/>
            <person name="Rokhsar D.S."/>
            <person name="Weissenbach J."/>
            <person name="Armbrust E.V."/>
            <person name="Green B.R."/>
            <person name="Van de Peer Y."/>
            <person name="Grigoriev I.V."/>
        </authorList>
    </citation>
    <scope>NUCLEOTIDE SEQUENCE [LARGE SCALE GENOMIC DNA]</scope>
    <source>
        <strain evidence="2 3">CCAP 1055/1</strain>
    </source>
</reference>
<feature type="compositionally biased region" description="Basic and acidic residues" evidence="1">
    <location>
        <begin position="46"/>
        <end position="59"/>
    </location>
</feature>
<evidence type="ECO:0000256" key="1">
    <source>
        <dbReference type="SAM" id="MobiDB-lite"/>
    </source>
</evidence>
<dbReference type="RefSeq" id="XP_002181444.1">
    <property type="nucleotide sequence ID" value="XM_002181408.1"/>
</dbReference>
<dbReference type="InParanoid" id="B7G2U3"/>
<keyword evidence="3" id="KW-1185">Reference proteome</keyword>
<organism evidence="2 3">
    <name type="scientific">Phaeodactylum tricornutum (strain CCAP 1055/1)</name>
    <dbReference type="NCBI Taxonomy" id="556484"/>
    <lineage>
        <taxon>Eukaryota</taxon>
        <taxon>Sar</taxon>
        <taxon>Stramenopiles</taxon>
        <taxon>Ochrophyta</taxon>
        <taxon>Bacillariophyta</taxon>
        <taxon>Bacillariophyceae</taxon>
        <taxon>Bacillariophycidae</taxon>
        <taxon>Naviculales</taxon>
        <taxon>Phaeodactylaceae</taxon>
        <taxon>Phaeodactylum</taxon>
    </lineage>
</organism>
<dbReference type="Proteomes" id="UP000000759">
    <property type="component" value="Chromosome 12"/>
</dbReference>
<accession>B7G2U3</accession>
<dbReference type="KEGG" id="pti:PHATRDRAFT_47200"/>
<feature type="region of interest" description="Disordered" evidence="1">
    <location>
        <begin position="1"/>
        <end position="94"/>
    </location>
</feature>
<reference evidence="3" key="2">
    <citation type="submission" date="2008-08" db="EMBL/GenBank/DDBJ databases">
        <authorList>
            <consortium name="Diatom Consortium"/>
            <person name="Grigoriev I."/>
            <person name="Grimwood J."/>
            <person name="Kuo A."/>
            <person name="Otillar R.P."/>
            <person name="Salamov A."/>
            <person name="Detter J.C."/>
            <person name="Lindquist E."/>
            <person name="Shapiro H."/>
            <person name="Lucas S."/>
            <person name="Glavina del Rio T."/>
            <person name="Pitluck S."/>
            <person name="Rokhsar D."/>
            <person name="Bowler C."/>
        </authorList>
    </citation>
    <scope>GENOME REANNOTATION</scope>
    <source>
        <strain evidence="3">CCAP 1055/1</strain>
    </source>
</reference>